<name>A0A1X1ZAZ0_9MYCO</name>
<dbReference type="AlphaFoldDB" id="A0A1X1ZAZ0"/>
<evidence type="ECO:0000256" key="1">
    <source>
        <dbReference type="ARBA" id="ARBA00010617"/>
    </source>
</evidence>
<keyword evidence="6 7" id="KW-0503">Monooxygenase</keyword>
<dbReference type="OrthoDB" id="3209493at2"/>
<proteinExistence type="inferred from homology"/>
<evidence type="ECO:0000256" key="3">
    <source>
        <dbReference type="ARBA" id="ARBA00022723"/>
    </source>
</evidence>
<comment type="similarity">
    <text evidence="1 7">Belongs to the cytochrome P450 family.</text>
</comment>
<dbReference type="Gene3D" id="1.10.630.10">
    <property type="entry name" value="Cytochrome P450"/>
    <property type="match status" value="1"/>
</dbReference>
<dbReference type="PANTHER" id="PTHR46696">
    <property type="entry name" value="P450, PUTATIVE (EUROFUNG)-RELATED"/>
    <property type="match status" value="1"/>
</dbReference>
<reference evidence="8 9" key="1">
    <citation type="submission" date="2016-01" db="EMBL/GenBank/DDBJ databases">
        <title>The new phylogeny of the genus Mycobacterium.</title>
        <authorList>
            <person name="Tarcisio F."/>
            <person name="Conor M."/>
            <person name="Antonella G."/>
            <person name="Elisabetta G."/>
            <person name="Giulia F.S."/>
            <person name="Sara T."/>
            <person name="Anna F."/>
            <person name="Clotilde B."/>
            <person name="Roberto B."/>
            <person name="Veronica D.S."/>
            <person name="Fabio R."/>
            <person name="Monica P."/>
            <person name="Olivier J."/>
            <person name="Enrico T."/>
            <person name="Nicola S."/>
        </authorList>
    </citation>
    <scope>NUCLEOTIDE SEQUENCE [LARGE SCALE GENOMIC DNA]</scope>
    <source>
        <strain evidence="8 9">DSM 44572</strain>
    </source>
</reference>
<dbReference type="PRINTS" id="PR00359">
    <property type="entry name" value="BP450"/>
</dbReference>
<evidence type="ECO:0000256" key="4">
    <source>
        <dbReference type="ARBA" id="ARBA00023002"/>
    </source>
</evidence>
<dbReference type="PRINTS" id="PR00385">
    <property type="entry name" value="P450"/>
</dbReference>
<evidence type="ECO:0000313" key="8">
    <source>
        <dbReference type="EMBL" id="ORW20502.1"/>
    </source>
</evidence>
<comment type="caution">
    <text evidence="8">The sequence shown here is derived from an EMBL/GenBank/DDBJ whole genome shotgun (WGS) entry which is preliminary data.</text>
</comment>
<dbReference type="Pfam" id="PF00067">
    <property type="entry name" value="p450"/>
    <property type="match status" value="1"/>
</dbReference>
<dbReference type="STRING" id="153971.AWC19_15535"/>
<evidence type="ECO:0000256" key="2">
    <source>
        <dbReference type="ARBA" id="ARBA00022617"/>
    </source>
</evidence>
<dbReference type="GO" id="GO:0004497">
    <property type="term" value="F:monooxygenase activity"/>
    <property type="evidence" value="ECO:0007669"/>
    <property type="project" value="UniProtKB-KW"/>
</dbReference>
<keyword evidence="3 7" id="KW-0479">Metal-binding</keyword>
<dbReference type="InterPro" id="IPR002397">
    <property type="entry name" value="Cyt_P450_B"/>
</dbReference>
<evidence type="ECO:0000256" key="5">
    <source>
        <dbReference type="ARBA" id="ARBA00023004"/>
    </source>
</evidence>
<dbReference type="GO" id="GO:0016705">
    <property type="term" value="F:oxidoreductase activity, acting on paired donors, with incorporation or reduction of molecular oxygen"/>
    <property type="evidence" value="ECO:0007669"/>
    <property type="project" value="InterPro"/>
</dbReference>
<dbReference type="GO" id="GO:0020037">
    <property type="term" value="F:heme binding"/>
    <property type="evidence" value="ECO:0007669"/>
    <property type="project" value="InterPro"/>
</dbReference>
<evidence type="ECO:0000313" key="9">
    <source>
        <dbReference type="Proteomes" id="UP000193529"/>
    </source>
</evidence>
<keyword evidence="4 7" id="KW-0560">Oxidoreductase</keyword>
<dbReference type="GO" id="GO:0005506">
    <property type="term" value="F:iron ion binding"/>
    <property type="evidence" value="ECO:0007669"/>
    <property type="project" value="InterPro"/>
</dbReference>
<dbReference type="InterPro" id="IPR001128">
    <property type="entry name" value="Cyt_P450"/>
</dbReference>
<organism evidence="8 9">
    <name type="scientific">Mycobacterium palustre</name>
    <dbReference type="NCBI Taxonomy" id="153971"/>
    <lineage>
        <taxon>Bacteria</taxon>
        <taxon>Bacillati</taxon>
        <taxon>Actinomycetota</taxon>
        <taxon>Actinomycetes</taxon>
        <taxon>Mycobacteriales</taxon>
        <taxon>Mycobacteriaceae</taxon>
        <taxon>Mycobacterium</taxon>
        <taxon>Mycobacterium simiae complex</taxon>
    </lineage>
</organism>
<dbReference type="PANTHER" id="PTHR46696:SF6">
    <property type="entry name" value="P450, PUTATIVE (EUROFUNG)-RELATED"/>
    <property type="match status" value="1"/>
</dbReference>
<accession>A0A1X1ZAZ0</accession>
<keyword evidence="9" id="KW-1185">Reference proteome</keyword>
<evidence type="ECO:0000256" key="6">
    <source>
        <dbReference type="ARBA" id="ARBA00023033"/>
    </source>
</evidence>
<keyword evidence="5 7" id="KW-0408">Iron</keyword>
<dbReference type="InterPro" id="IPR036396">
    <property type="entry name" value="Cyt_P450_sf"/>
</dbReference>
<evidence type="ECO:0000256" key="7">
    <source>
        <dbReference type="RuleBase" id="RU000461"/>
    </source>
</evidence>
<dbReference type="PROSITE" id="PS00086">
    <property type="entry name" value="CYTOCHROME_P450"/>
    <property type="match status" value="1"/>
</dbReference>
<dbReference type="Proteomes" id="UP000193529">
    <property type="component" value="Unassembled WGS sequence"/>
</dbReference>
<dbReference type="InterPro" id="IPR017972">
    <property type="entry name" value="Cyt_P450_CS"/>
</dbReference>
<dbReference type="SUPFAM" id="SSF48264">
    <property type="entry name" value="Cytochrome P450"/>
    <property type="match status" value="1"/>
</dbReference>
<dbReference type="EMBL" id="LQPJ01000124">
    <property type="protein sequence ID" value="ORW20502.1"/>
    <property type="molecule type" value="Genomic_DNA"/>
</dbReference>
<dbReference type="RefSeq" id="WP_085079886.1">
    <property type="nucleotide sequence ID" value="NZ_LQPJ01000124.1"/>
</dbReference>
<keyword evidence="2 7" id="KW-0349">Heme</keyword>
<sequence length="405" mass="44281">MTTDAPGSVRCPAIDYDFADPTVQSHLHETLAAIRQHCPVGWSDQYGGFWLLATYDDVLEVARDHERYTTTAGIMIPPTGASMPVVPAELDPPEHTPYRKLVMPFFTAPAVAAMEPQLREIVRDCIAAFSADGHTDLVQSVAEIVPSLAIGLALGLPREDWSVARRLTGNFLSTAKVGIEAKRAAAKELEDWLEELIRSRRANPTDDTLSKLVNARIDGAEIPPQIALGMVQLTVLAGHETTVHGIGSMLYRVAAEPGLKDRLLSDAALMKATVHESLRIDPPIIHMARTVVDDHDRAGAWLHRGDKVMLNFGAANRDPAKFSEPFSFNIDRTPNPHLTFGSGRHRCLGEHLAVTEMLIVLEEILATIPDYRLSDEGGPADIEWRGGGNTRGPAQLEVVFTPVPR</sequence>
<gene>
    <name evidence="8" type="ORF">AWC19_15535</name>
</gene>
<protein>
    <submittedName>
        <fullName evidence="8">Calcium-binding protein</fullName>
    </submittedName>
</protein>